<dbReference type="Proteomes" id="UP000663852">
    <property type="component" value="Unassembled WGS sequence"/>
</dbReference>
<feature type="coiled-coil region" evidence="1">
    <location>
        <begin position="276"/>
        <end position="303"/>
    </location>
</feature>
<sequence length="458" mass="51284">MAPKRKQNENNDVNQTTTKRRFSKRLSNLATGDTSTLAASELSNKKDTKKMNTKSKSFSKKIHEASDSSETNDELVIDEMNSIDNTDSMSVGSANAAKPNEASSSSMDHSSASANNGTQLRSSTCHPVSINDDDEEDEFRRMFMSTTPKVTSHNYSSTPLNVSRKTDKCAYFVIVKIVFCVSERCMGNRSIGNSSTVYCVPDTPHNQLSNTTNNPLNSSSTNSKIMNTTNNSCAYDAAPQSQGSPLNRSITAMFFGPKEIPLLETFPEYRKLFRDCERVKKENETWSKDYQALTNRMRRLEQTTFPRPTADGYAFIEQLMQSLNNSRRDEDTRTNTELARDFGMTEATLMSLSNTDPQKTALRLFNALFPSHQQKEALINVAHLKVLHPNLLDDILVFARRCSPGCGYNSSMLKEAIGNSIRCARHQMRRSNAHRIVAAAAVRRPSVHRATSLVRRIQ</sequence>
<name>A0A814XCV0_ADIRI</name>
<dbReference type="EMBL" id="CAJNOJ010000157">
    <property type="protein sequence ID" value="CAF1214613.1"/>
    <property type="molecule type" value="Genomic_DNA"/>
</dbReference>
<feature type="region of interest" description="Disordered" evidence="2">
    <location>
        <begin position="1"/>
        <end position="132"/>
    </location>
</feature>
<feature type="compositionally biased region" description="Basic residues" evidence="2">
    <location>
        <begin position="51"/>
        <end position="60"/>
    </location>
</feature>
<evidence type="ECO:0000256" key="1">
    <source>
        <dbReference type="SAM" id="Coils"/>
    </source>
</evidence>
<keyword evidence="1" id="KW-0175">Coiled coil</keyword>
<dbReference type="OrthoDB" id="10054167at2759"/>
<reference evidence="3" key="1">
    <citation type="submission" date="2021-02" db="EMBL/GenBank/DDBJ databases">
        <authorList>
            <person name="Nowell W R."/>
        </authorList>
    </citation>
    <scope>NUCLEOTIDE SEQUENCE</scope>
</reference>
<protein>
    <submittedName>
        <fullName evidence="3">Uncharacterized protein</fullName>
    </submittedName>
</protein>
<gene>
    <name evidence="3" type="ORF">EDS130_LOCUS26073</name>
</gene>
<evidence type="ECO:0000313" key="3">
    <source>
        <dbReference type="EMBL" id="CAF1214613.1"/>
    </source>
</evidence>
<feature type="compositionally biased region" description="Polar residues" evidence="2">
    <location>
        <begin position="25"/>
        <end position="42"/>
    </location>
</feature>
<evidence type="ECO:0000313" key="4">
    <source>
        <dbReference type="Proteomes" id="UP000663852"/>
    </source>
</evidence>
<feature type="compositionally biased region" description="Low complexity" evidence="2">
    <location>
        <begin position="102"/>
        <end position="114"/>
    </location>
</feature>
<proteinExistence type="predicted"/>
<feature type="compositionally biased region" description="Polar residues" evidence="2">
    <location>
        <begin position="115"/>
        <end position="126"/>
    </location>
</feature>
<feature type="compositionally biased region" description="Polar residues" evidence="2">
    <location>
        <begin position="82"/>
        <end position="93"/>
    </location>
</feature>
<organism evidence="3 4">
    <name type="scientific">Adineta ricciae</name>
    <name type="common">Rotifer</name>
    <dbReference type="NCBI Taxonomy" id="249248"/>
    <lineage>
        <taxon>Eukaryota</taxon>
        <taxon>Metazoa</taxon>
        <taxon>Spiralia</taxon>
        <taxon>Gnathifera</taxon>
        <taxon>Rotifera</taxon>
        <taxon>Eurotatoria</taxon>
        <taxon>Bdelloidea</taxon>
        <taxon>Adinetida</taxon>
        <taxon>Adinetidae</taxon>
        <taxon>Adineta</taxon>
    </lineage>
</organism>
<comment type="caution">
    <text evidence="3">The sequence shown here is derived from an EMBL/GenBank/DDBJ whole genome shotgun (WGS) entry which is preliminary data.</text>
</comment>
<dbReference type="AlphaFoldDB" id="A0A814XCV0"/>
<accession>A0A814XCV0</accession>
<evidence type="ECO:0000256" key="2">
    <source>
        <dbReference type="SAM" id="MobiDB-lite"/>
    </source>
</evidence>